<name>A0ABP8ISV9_9BACT</name>
<organism evidence="1 2">
    <name type="scientific">Hymenobacter saemangeumensis</name>
    <dbReference type="NCBI Taxonomy" id="1084522"/>
    <lineage>
        <taxon>Bacteria</taxon>
        <taxon>Pseudomonadati</taxon>
        <taxon>Bacteroidota</taxon>
        <taxon>Cytophagia</taxon>
        <taxon>Cytophagales</taxon>
        <taxon>Hymenobacteraceae</taxon>
        <taxon>Hymenobacter</taxon>
    </lineage>
</organism>
<dbReference type="InterPro" id="IPR019238">
    <property type="entry name" value="AbiEi_2"/>
</dbReference>
<reference evidence="2" key="1">
    <citation type="journal article" date="2019" name="Int. J. Syst. Evol. Microbiol.">
        <title>The Global Catalogue of Microorganisms (GCM) 10K type strain sequencing project: providing services to taxonomists for standard genome sequencing and annotation.</title>
        <authorList>
            <consortium name="The Broad Institute Genomics Platform"/>
            <consortium name="The Broad Institute Genome Sequencing Center for Infectious Disease"/>
            <person name="Wu L."/>
            <person name="Ma J."/>
        </authorList>
    </citation>
    <scope>NUCLEOTIDE SEQUENCE [LARGE SCALE GENOMIC DNA]</scope>
    <source>
        <strain evidence="2">JCM 17923</strain>
    </source>
</reference>
<comment type="caution">
    <text evidence="1">The sequence shown here is derived from an EMBL/GenBank/DDBJ whole genome shotgun (WGS) entry which is preliminary data.</text>
</comment>
<evidence type="ECO:0008006" key="3">
    <source>
        <dbReference type="Google" id="ProtNLM"/>
    </source>
</evidence>
<sequence>MVLAAPYIPDSLGKVLQRENIQYLDTAGNAYLHAADASLFILIGGQRQPAIGKQVQHRAFQPAGVQLLYHLLSEPQLLQASYRAMAEQAQVALGSVSILLRGLQQLELLRDESGQRRWTDPAQVLRRWVDAYGEVVRPRLTTQRYRWLDPAVARQGWQALDLGPDMAWGGEPAAHLLLNGYLLPEYFTLYTTAVRGDVIRRLRLVPDAAGKVEVLQPMATTLGHGRPQPQAVHPLLAYADLLLTADPRNREVAQLLHEHYLSHLA</sequence>
<dbReference type="Proteomes" id="UP001501153">
    <property type="component" value="Unassembled WGS sequence"/>
</dbReference>
<dbReference type="EMBL" id="BAABGZ010000080">
    <property type="protein sequence ID" value="GAA4368920.1"/>
    <property type="molecule type" value="Genomic_DNA"/>
</dbReference>
<accession>A0ABP8ISV9</accession>
<evidence type="ECO:0000313" key="1">
    <source>
        <dbReference type="EMBL" id="GAA4368920.1"/>
    </source>
</evidence>
<protein>
    <recommendedName>
        <fullName evidence="3">MarR family transcriptional regulator</fullName>
    </recommendedName>
</protein>
<keyword evidence="2" id="KW-1185">Reference proteome</keyword>
<dbReference type="Pfam" id="PF09952">
    <property type="entry name" value="AbiEi_2"/>
    <property type="match status" value="1"/>
</dbReference>
<evidence type="ECO:0000313" key="2">
    <source>
        <dbReference type="Proteomes" id="UP001501153"/>
    </source>
</evidence>
<proteinExistence type="predicted"/>
<gene>
    <name evidence="1" type="ORF">GCM10023185_42100</name>
</gene>